<reference evidence="3 4" key="1">
    <citation type="submission" date="2019-02" db="EMBL/GenBank/DDBJ databases">
        <title>Aquabacterium sp. strain KMB7.</title>
        <authorList>
            <person name="Chen W.-M."/>
        </authorList>
    </citation>
    <scope>NUCLEOTIDE SEQUENCE [LARGE SCALE GENOMIC DNA]</scope>
    <source>
        <strain evidence="3 4">KMB7</strain>
    </source>
</reference>
<keyword evidence="4" id="KW-1185">Reference proteome</keyword>
<dbReference type="InterPro" id="IPR022562">
    <property type="entry name" value="DUF3466"/>
</dbReference>
<dbReference type="Proteomes" id="UP000292120">
    <property type="component" value="Unassembled WGS sequence"/>
</dbReference>
<name>A0A4Q9GYN3_9BURK</name>
<evidence type="ECO:0000313" key="3">
    <source>
        <dbReference type="EMBL" id="TBO27604.1"/>
    </source>
</evidence>
<dbReference type="NCBIfam" id="TIGR02913">
    <property type="entry name" value="HAF_rpt"/>
    <property type="match status" value="2"/>
</dbReference>
<keyword evidence="1" id="KW-1133">Transmembrane helix</keyword>
<dbReference type="Pfam" id="PF11949">
    <property type="entry name" value="DUF3466"/>
    <property type="match status" value="1"/>
</dbReference>
<sequence length="398" mass="42254">MQSAFKAKILNFSATASIIASITSPALANEQWIFTALPYLPGSAMTSPAAINNSGSIAGTSFGSPERAIIVRDGEINEASASLGAGFQSFGRGINDAGQIVGSGYPDGSDAFYGPTAVFWDGTGIRKLGNLPGGRDSAATDINNKGEVVGYSDAPPTYGLYRETHAVMWGTTGIVDLGGLFKGADSRANAINNFGQVVGYSKFDKYRSDEHATFWNQGNIIDLSAGSQYSSKAYDINDLGQIVGVENQKAVLWQDGKKFVLDGLENSTGSVASGINSLGWIVGTRKYDDDSRATLWRDNVAIDLNSLTAVAESGWRIQTALDINDRGEIVGVGVYSAPNGKFYQGFLLSPVPEPTTAVYMLIGILGLLVVANRNKQAHAAMQRNHQAWARTLRTDNAA</sequence>
<gene>
    <name evidence="3" type="ORF">EYS42_16595</name>
</gene>
<accession>A0A4Q9GYN3</accession>
<feature type="signal peptide" evidence="2">
    <location>
        <begin position="1"/>
        <end position="28"/>
    </location>
</feature>
<keyword evidence="2" id="KW-0732">Signal</keyword>
<dbReference type="InterPro" id="IPR014262">
    <property type="entry name" value="HAF_rpt"/>
</dbReference>
<feature type="transmembrane region" description="Helical" evidence="1">
    <location>
        <begin position="356"/>
        <end position="373"/>
    </location>
</feature>
<evidence type="ECO:0000313" key="4">
    <source>
        <dbReference type="Proteomes" id="UP000292120"/>
    </source>
</evidence>
<dbReference type="EMBL" id="SIXI01000010">
    <property type="protein sequence ID" value="TBO27604.1"/>
    <property type="molecule type" value="Genomic_DNA"/>
</dbReference>
<proteinExistence type="predicted"/>
<organism evidence="3 4">
    <name type="scientific">Aquabacterium lacunae</name>
    <dbReference type="NCBI Taxonomy" id="2528630"/>
    <lineage>
        <taxon>Bacteria</taxon>
        <taxon>Pseudomonadati</taxon>
        <taxon>Pseudomonadota</taxon>
        <taxon>Betaproteobacteria</taxon>
        <taxon>Burkholderiales</taxon>
        <taxon>Aquabacterium</taxon>
    </lineage>
</organism>
<feature type="chain" id="PRO_5021015433" evidence="2">
    <location>
        <begin position="29"/>
        <end position="398"/>
    </location>
</feature>
<comment type="caution">
    <text evidence="3">The sequence shown here is derived from an EMBL/GenBank/DDBJ whole genome shotgun (WGS) entry which is preliminary data.</text>
</comment>
<dbReference type="RefSeq" id="WP_130969326.1">
    <property type="nucleotide sequence ID" value="NZ_SIXI01000010.1"/>
</dbReference>
<keyword evidence="1" id="KW-0812">Transmembrane</keyword>
<keyword evidence="1" id="KW-0472">Membrane</keyword>
<evidence type="ECO:0000256" key="2">
    <source>
        <dbReference type="SAM" id="SignalP"/>
    </source>
</evidence>
<protein>
    <submittedName>
        <fullName evidence="3">DUF3466 family protein</fullName>
    </submittedName>
</protein>
<dbReference type="OrthoDB" id="108960at2"/>
<dbReference type="AlphaFoldDB" id="A0A4Q9GYN3"/>
<evidence type="ECO:0000256" key="1">
    <source>
        <dbReference type="SAM" id="Phobius"/>
    </source>
</evidence>